<reference evidence="8 10" key="1">
    <citation type="journal article" date="2023" name="Microb. Genom.">
        <title>Mesoterricola silvestris gen. nov., sp. nov., Mesoterricola sediminis sp. nov., Geothrix oryzae sp. nov., Geothrix edaphica sp. nov., Geothrix rubra sp. nov., and Geothrix limicola sp. nov., six novel members of Acidobacteriota isolated from soils.</title>
        <authorList>
            <person name="Weisberg A.J."/>
            <person name="Pearce E."/>
            <person name="Kramer C.G."/>
            <person name="Chang J.H."/>
            <person name="Clarke C.R."/>
        </authorList>
    </citation>
    <scope>NUCLEOTIDE SEQUENCE</scope>
    <source>
        <strain evidence="9 10">NB05-1H</strain>
        <strain evidence="8">NRRL_B-16521</strain>
    </source>
</reference>
<dbReference type="SUPFAM" id="SSF52540">
    <property type="entry name" value="P-loop containing nucleoside triphosphate hydrolases"/>
    <property type="match status" value="1"/>
</dbReference>
<gene>
    <name evidence="8" type="ORF">PV399_26820</name>
    <name evidence="9" type="ORF">PV666_51480</name>
</gene>
<comment type="caution">
    <text evidence="8">The sequence shown here is derived from an EMBL/GenBank/DDBJ whole genome shotgun (WGS) entry which is preliminary data.</text>
</comment>
<protein>
    <submittedName>
        <fullName evidence="8">TraG/TraD/VirD4 family protein</fullName>
    </submittedName>
</protein>
<accession>A0AAP6EIB5</accession>
<feature type="region of interest" description="Disordered" evidence="6">
    <location>
        <begin position="378"/>
        <end position="425"/>
    </location>
</feature>
<evidence type="ECO:0000256" key="1">
    <source>
        <dbReference type="ARBA" id="ARBA00004651"/>
    </source>
</evidence>
<evidence type="ECO:0000313" key="10">
    <source>
        <dbReference type="Proteomes" id="UP001272987"/>
    </source>
</evidence>
<proteinExistence type="predicted"/>
<dbReference type="GO" id="GO:0005886">
    <property type="term" value="C:plasma membrane"/>
    <property type="evidence" value="ECO:0007669"/>
    <property type="project" value="UniProtKB-SubCell"/>
</dbReference>
<keyword evidence="5" id="KW-0472">Membrane</keyword>
<evidence type="ECO:0000256" key="4">
    <source>
        <dbReference type="ARBA" id="ARBA00022989"/>
    </source>
</evidence>
<evidence type="ECO:0000313" key="9">
    <source>
        <dbReference type="EMBL" id="MDX3026220.1"/>
    </source>
</evidence>
<keyword evidence="2" id="KW-1003">Cell membrane</keyword>
<dbReference type="PANTHER" id="PTHR37937">
    <property type="entry name" value="CONJUGATIVE TRANSFER: DNA TRANSPORT"/>
    <property type="match status" value="1"/>
</dbReference>
<dbReference type="Pfam" id="PF12696">
    <property type="entry name" value="TraG-D_C"/>
    <property type="match status" value="1"/>
</dbReference>
<evidence type="ECO:0000256" key="2">
    <source>
        <dbReference type="ARBA" id="ARBA00022475"/>
    </source>
</evidence>
<feature type="compositionally biased region" description="Gly residues" evidence="6">
    <location>
        <begin position="398"/>
        <end position="410"/>
    </location>
</feature>
<dbReference type="EMBL" id="JARAWP010000090">
    <property type="protein sequence ID" value="MDX3026220.1"/>
    <property type="molecule type" value="Genomic_DNA"/>
</dbReference>
<dbReference type="Proteomes" id="UP001272987">
    <property type="component" value="Unassembled WGS sequence"/>
</dbReference>
<organism evidence="8 11">
    <name type="scientific">Streptomyces acidiscabies</name>
    <dbReference type="NCBI Taxonomy" id="42234"/>
    <lineage>
        <taxon>Bacteria</taxon>
        <taxon>Bacillati</taxon>
        <taxon>Actinomycetota</taxon>
        <taxon>Actinomycetes</taxon>
        <taxon>Kitasatosporales</taxon>
        <taxon>Streptomycetaceae</taxon>
        <taxon>Streptomyces</taxon>
    </lineage>
</organism>
<dbReference type="CDD" id="cd01127">
    <property type="entry name" value="TrwB_TraG_TraD_VirD4"/>
    <property type="match status" value="1"/>
</dbReference>
<dbReference type="RefSeq" id="WP_010361044.1">
    <property type="nucleotide sequence ID" value="NZ_CP122369.1"/>
</dbReference>
<dbReference type="Proteomes" id="UP001282288">
    <property type="component" value="Unassembled WGS sequence"/>
</dbReference>
<evidence type="ECO:0000256" key="3">
    <source>
        <dbReference type="ARBA" id="ARBA00022692"/>
    </source>
</evidence>
<dbReference type="InterPro" id="IPR051539">
    <property type="entry name" value="T4SS-coupling_protein"/>
</dbReference>
<feature type="compositionally biased region" description="Basic and acidic residues" evidence="6">
    <location>
        <begin position="379"/>
        <end position="395"/>
    </location>
</feature>
<dbReference type="EMBL" id="JARAWC010000021">
    <property type="protein sequence ID" value="MDX2963306.1"/>
    <property type="molecule type" value="Genomic_DNA"/>
</dbReference>
<sequence>MSTKPDLVEYTLDARRSGERPVFVFDPQNIAPSLPRFRWQPINGADDTQTAMMRAKALVAGSRTPGSARQSSEGSAFYRGQAAKVLAALLHAAALDGAGLDHVLRWARKLTDPSPLGILTAHPGAGPGWADMLRTSTTGDSRTVGNTAVTLEAALEPLVHESVLDALRGRKGEAPTDFREILDAGGTVYLLGKDSEANSIAPLTTALTEDLLDIAETHAVASPAGRLDPPLLGALDEAPNIAPIPSLRQRVADGRGRGITVIYGLQGWASARARFGDDTADELASFTNRVIVFGGAKDPGFLKDMSELCGQVERVRTTRTTTTGDRGGESTATHTALEAVLRGDEIKALPEGHALLLADNLPPVITRLDGMWTWDTWDGDPRSRPGAEAGERGRAAEAGGGEGTPGGGTRQGVAVPAGHGRVSAFPPFPELPATVAEYAAARTTDINSLSTPAPWDLRTVP</sequence>
<evidence type="ECO:0000313" key="8">
    <source>
        <dbReference type="EMBL" id="MDX2963306.1"/>
    </source>
</evidence>
<keyword evidence="10" id="KW-1185">Reference proteome</keyword>
<dbReference type="Gene3D" id="3.40.50.300">
    <property type="entry name" value="P-loop containing nucleotide triphosphate hydrolases"/>
    <property type="match status" value="1"/>
</dbReference>
<comment type="subcellular location">
    <subcellularLocation>
        <location evidence="1">Cell membrane</location>
        <topology evidence="1">Multi-pass membrane protein</topology>
    </subcellularLocation>
</comment>
<evidence type="ECO:0000256" key="5">
    <source>
        <dbReference type="ARBA" id="ARBA00023136"/>
    </source>
</evidence>
<evidence type="ECO:0000313" key="11">
    <source>
        <dbReference type="Proteomes" id="UP001282288"/>
    </source>
</evidence>
<dbReference type="AlphaFoldDB" id="A0AAP6EIB5"/>
<evidence type="ECO:0000256" key="6">
    <source>
        <dbReference type="SAM" id="MobiDB-lite"/>
    </source>
</evidence>
<name>A0AAP6EIB5_9ACTN</name>
<keyword evidence="4" id="KW-1133">Transmembrane helix</keyword>
<dbReference type="InterPro" id="IPR032689">
    <property type="entry name" value="TraG-D_C"/>
</dbReference>
<dbReference type="GeneID" id="69809026"/>
<feature type="domain" description="TraD/TraG TraM recognition site" evidence="7">
    <location>
        <begin position="230"/>
        <end position="350"/>
    </location>
</feature>
<dbReference type="InterPro" id="IPR027417">
    <property type="entry name" value="P-loop_NTPase"/>
</dbReference>
<dbReference type="PANTHER" id="PTHR37937:SF1">
    <property type="entry name" value="CONJUGATIVE TRANSFER: DNA TRANSPORT"/>
    <property type="match status" value="1"/>
</dbReference>
<keyword evidence="3" id="KW-0812">Transmembrane</keyword>
<evidence type="ECO:0000259" key="7">
    <source>
        <dbReference type="Pfam" id="PF12696"/>
    </source>
</evidence>